<dbReference type="RefSeq" id="WP_101627223.1">
    <property type="nucleotide sequence ID" value="NZ_PKKJ01000001.1"/>
</dbReference>
<dbReference type="Pfam" id="PF12502">
    <property type="entry name" value="DUF3710"/>
    <property type="match status" value="1"/>
</dbReference>
<dbReference type="Proteomes" id="UP000234545">
    <property type="component" value="Unassembled WGS sequence"/>
</dbReference>
<sequence length="213" mass="23110">MFFSRKKKTEATDTPELGAQVAPEETVDPLDLPGPRSVGECDTSNGYIDMGSLLLPTVPGAQLRTQVGDDGHSVLKVLIVIGDSGLQISVAAAPRSGGVWDEIREEIRAGLLKDSATVIDRDTRYGTELQADIPVSLPDGRQGTSRIRIIGREGDRWFARIDILGPAALSDEAGKNFESIIDRIVVVRDDQPRARLGLLPLHLPNEEVEIPRV</sequence>
<dbReference type="EMBL" id="PKKJ01000001">
    <property type="protein sequence ID" value="PKY66696.1"/>
    <property type="molecule type" value="Genomic_DNA"/>
</dbReference>
<organism evidence="1 2">
    <name type="scientific">Schaalia turicensis</name>
    <dbReference type="NCBI Taxonomy" id="131111"/>
    <lineage>
        <taxon>Bacteria</taxon>
        <taxon>Bacillati</taxon>
        <taxon>Actinomycetota</taxon>
        <taxon>Actinomycetes</taxon>
        <taxon>Actinomycetales</taxon>
        <taxon>Actinomycetaceae</taxon>
        <taxon>Schaalia</taxon>
    </lineage>
</organism>
<gene>
    <name evidence="1" type="ORF">CYJ25_00110</name>
</gene>
<protein>
    <submittedName>
        <fullName evidence="1">DUF3710 domain-containing protein</fullName>
    </submittedName>
</protein>
<evidence type="ECO:0000313" key="1">
    <source>
        <dbReference type="EMBL" id="PKY66696.1"/>
    </source>
</evidence>
<dbReference type="InterPro" id="IPR022183">
    <property type="entry name" value="DUF3710"/>
</dbReference>
<accession>A0A2I1I6C7</accession>
<proteinExistence type="predicted"/>
<comment type="caution">
    <text evidence="1">The sequence shown here is derived from an EMBL/GenBank/DDBJ whole genome shotgun (WGS) entry which is preliminary data.</text>
</comment>
<evidence type="ECO:0000313" key="2">
    <source>
        <dbReference type="Proteomes" id="UP000234545"/>
    </source>
</evidence>
<dbReference type="OrthoDB" id="8480367at2"/>
<dbReference type="AlphaFoldDB" id="A0A2I1I6C7"/>
<reference evidence="1 2" key="1">
    <citation type="submission" date="2017-12" db="EMBL/GenBank/DDBJ databases">
        <title>Phylogenetic diversity of female urinary microbiome.</title>
        <authorList>
            <person name="Thomas-White K."/>
            <person name="Wolfe A.J."/>
        </authorList>
    </citation>
    <scope>NUCLEOTIDE SEQUENCE [LARGE SCALE GENOMIC DNA]</scope>
    <source>
        <strain evidence="1 2">UMB0250</strain>
    </source>
</reference>
<name>A0A2I1I6C7_9ACTO</name>